<organism evidence="2 3">
    <name type="scientific">Mucilaginibacter gynuensis</name>
    <dbReference type="NCBI Taxonomy" id="1302236"/>
    <lineage>
        <taxon>Bacteria</taxon>
        <taxon>Pseudomonadati</taxon>
        <taxon>Bacteroidota</taxon>
        <taxon>Sphingobacteriia</taxon>
        <taxon>Sphingobacteriales</taxon>
        <taxon>Sphingobacteriaceae</taxon>
        <taxon>Mucilaginibacter</taxon>
    </lineage>
</organism>
<feature type="compositionally biased region" description="Acidic residues" evidence="1">
    <location>
        <begin position="34"/>
        <end position="83"/>
    </location>
</feature>
<gene>
    <name evidence="2" type="ORF">GCM10023149_51590</name>
</gene>
<evidence type="ECO:0000313" key="3">
    <source>
        <dbReference type="Proteomes" id="UP001500582"/>
    </source>
</evidence>
<keyword evidence="3" id="KW-1185">Reference proteome</keyword>
<evidence type="ECO:0000313" key="2">
    <source>
        <dbReference type="EMBL" id="GAA4340302.1"/>
    </source>
</evidence>
<feature type="compositionally biased region" description="Polar residues" evidence="1">
    <location>
        <begin position="21"/>
        <end position="30"/>
    </location>
</feature>
<feature type="region of interest" description="Disordered" evidence="1">
    <location>
        <begin position="1"/>
        <end position="176"/>
    </location>
</feature>
<dbReference type="EMBL" id="BAABFT010000025">
    <property type="protein sequence ID" value="GAA4340302.1"/>
    <property type="molecule type" value="Genomic_DNA"/>
</dbReference>
<accession>A0ABP8HK53</accession>
<dbReference type="Proteomes" id="UP001500582">
    <property type="component" value="Unassembled WGS sequence"/>
</dbReference>
<reference evidence="3" key="1">
    <citation type="journal article" date="2019" name="Int. J. Syst. Evol. Microbiol.">
        <title>The Global Catalogue of Microorganisms (GCM) 10K type strain sequencing project: providing services to taxonomists for standard genome sequencing and annotation.</title>
        <authorList>
            <consortium name="The Broad Institute Genomics Platform"/>
            <consortium name="The Broad Institute Genome Sequencing Center for Infectious Disease"/>
            <person name="Wu L."/>
            <person name="Ma J."/>
        </authorList>
    </citation>
    <scope>NUCLEOTIDE SEQUENCE [LARGE SCALE GENOMIC DNA]</scope>
    <source>
        <strain evidence="3">JCM 17705</strain>
    </source>
</reference>
<feature type="compositionally biased region" description="Polar residues" evidence="1">
    <location>
        <begin position="126"/>
        <end position="137"/>
    </location>
</feature>
<dbReference type="RefSeq" id="WP_345214115.1">
    <property type="nucleotide sequence ID" value="NZ_BAABFT010000025.1"/>
</dbReference>
<name>A0ABP8HK53_9SPHI</name>
<protein>
    <submittedName>
        <fullName evidence="2">Uncharacterized protein</fullName>
    </submittedName>
</protein>
<feature type="compositionally biased region" description="Acidic residues" evidence="1">
    <location>
        <begin position="96"/>
        <end position="108"/>
    </location>
</feature>
<sequence length="176" mass="19668">MIAITENNLNDREDLFDDNDNQNGLTNSGRASDFGDEDDEYGVDRDEIEEDNIDDDGYDNTLTDDDLNYDIDDEESDVDEDKDFEAHLAPQSVDPDPNETPEEREASEESTSFPSTREYSRPQEGNDASYSEQTDVTPPNPHEFPSEGPAKADFSSRPHGRTTGRMLGHEPGTEGI</sequence>
<comment type="caution">
    <text evidence="2">The sequence shown here is derived from an EMBL/GenBank/DDBJ whole genome shotgun (WGS) entry which is preliminary data.</text>
</comment>
<proteinExistence type="predicted"/>
<feature type="compositionally biased region" description="Basic and acidic residues" evidence="1">
    <location>
        <begin position="167"/>
        <end position="176"/>
    </location>
</feature>
<evidence type="ECO:0000256" key="1">
    <source>
        <dbReference type="SAM" id="MobiDB-lite"/>
    </source>
</evidence>